<evidence type="ECO:0000256" key="5">
    <source>
        <dbReference type="SAM" id="MobiDB-lite"/>
    </source>
</evidence>
<feature type="compositionally biased region" description="Basic and acidic residues" evidence="5">
    <location>
        <begin position="734"/>
        <end position="745"/>
    </location>
</feature>
<dbReference type="EMBL" id="JARPOI010000018">
    <property type="protein sequence ID" value="KAJ9136137.1"/>
    <property type="molecule type" value="Genomic_DNA"/>
</dbReference>
<organism evidence="7 8">
    <name type="scientific">Hevea brasiliensis</name>
    <name type="common">Para rubber tree</name>
    <name type="synonym">Siphonia brasiliensis</name>
    <dbReference type="NCBI Taxonomy" id="3981"/>
    <lineage>
        <taxon>Eukaryota</taxon>
        <taxon>Viridiplantae</taxon>
        <taxon>Streptophyta</taxon>
        <taxon>Embryophyta</taxon>
        <taxon>Tracheophyta</taxon>
        <taxon>Spermatophyta</taxon>
        <taxon>Magnoliopsida</taxon>
        <taxon>eudicotyledons</taxon>
        <taxon>Gunneridae</taxon>
        <taxon>Pentapetalae</taxon>
        <taxon>rosids</taxon>
        <taxon>fabids</taxon>
        <taxon>Malpighiales</taxon>
        <taxon>Euphorbiaceae</taxon>
        <taxon>Crotonoideae</taxon>
        <taxon>Micrandreae</taxon>
        <taxon>Hevea</taxon>
    </lineage>
</organism>
<dbReference type="InterPro" id="IPR052650">
    <property type="entry name" value="Zinc_finger_CCCH"/>
</dbReference>
<feature type="compositionally biased region" description="Low complexity" evidence="5">
    <location>
        <begin position="1"/>
        <end position="23"/>
    </location>
</feature>
<feature type="region of interest" description="Disordered" evidence="5">
    <location>
        <begin position="707"/>
        <end position="745"/>
    </location>
</feature>
<name>A0ABQ9KFR6_HEVBR</name>
<feature type="region of interest" description="Disordered" evidence="5">
    <location>
        <begin position="403"/>
        <end position="426"/>
    </location>
</feature>
<evidence type="ECO:0000259" key="6">
    <source>
        <dbReference type="PROSITE" id="PS50103"/>
    </source>
</evidence>
<reference evidence="7 8" key="1">
    <citation type="journal article" date="2023" name="Plant Biotechnol. J.">
        <title>Chromosome-level wild Hevea brasiliensis genome provides new tools for genomic-assisted breeding and valuable loci to elevate rubber yield.</title>
        <authorList>
            <person name="Cheng H."/>
            <person name="Song X."/>
            <person name="Hu Y."/>
            <person name="Wu T."/>
            <person name="Yang Q."/>
            <person name="An Z."/>
            <person name="Feng S."/>
            <person name="Deng Z."/>
            <person name="Wu W."/>
            <person name="Zeng X."/>
            <person name="Tu M."/>
            <person name="Wang X."/>
            <person name="Huang H."/>
        </authorList>
    </citation>
    <scope>NUCLEOTIDE SEQUENCE [LARGE SCALE GENOMIC DNA]</scope>
    <source>
        <strain evidence="7">MT/VB/25A 57/8</strain>
    </source>
</reference>
<evidence type="ECO:0000256" key="4">
    <source>
        <dbReference type="PROSITE-ProRule" id="PRU00723"/>
    </source>
</evidence>
<protein>
    <recommendedName>
        <fullName evidence="6">C3H1-type domain-containing protein</fullName>
    </recommendedName>
</protein>
<evidence type="ECO:0000256" key="3">
    <source>
        <dbReference type="ARBA" id="ARBA00022833"/>
    </source>
</evidence>
<keyword evidence="2 4" id="KW-0863">Zinc-finger</keyword>
<dbReference type="PANTHER" id="PTHR36886:SF3">
    <property type="entry name" value="PROTEIN FRIGIDA-ESSENTIAL 1"/>
    <property type="match status" value="1"/>
</dbReference>
<feature type="domain" description="C3H1-type" evidence="6">
    <location>
        <begin position="283"/>
        <end position="310"/>
    </location>
</feature>
<accession>A0ABQ9KFR6</accession>
<dbReference type="PROSITE" id="PS50103">
    <property type="entry name" value="ZF_C3H1"/>
    <property type="match status" value="1"/>
</dbReference>
<proteinExistence type="predicted"/>
<dbReference type="InterPro" id="IPR000571">
    <property type="entry name" value="Znf_CCCH"/>
</dbReference>
<gene>
    <name evidence="7" type="ORF">P3X46_033245</name>
</gene>
<keyword evidence="3 4" id="KW-0862">Zinc</keyword>
<feature type="compositionally biased region" description="Acidic residues" evidence="5">
    <location>
        <begin position="27"/>
        <end position="79"/>
    </location>
</feature>
<dbReference type="SUPFAM" id="SSF90229">
    <property type="entry name" value="CCCH zinc finger"/>
    <property type="match status" value="1"/>
</dbReference>
<keyword evidence="1 4" id="KW-0479">Metal-binding</keyword>
<evidence type="ECO:0000256" key="2">
    <source>
        <dbReference type="ARBA" id="ARBA00022771"/>
    </source>
</evidence>
<feature type="compositionally biased region" description="Polar residues" evidence="5">
    <location>
        <begin position="404"/>
        <end position="414"/>
    </location>
</feature>
<sequence length="858" mass="95228">MPPPISAAQGSDDDQSPSSSGPPVEISDSDLEKDDQETEIEVEEEEIENDNEEEEYEEIIVVEEEEIEEEVEVEEDDMSDSSKEANVKSNDVGQDTEFEGTDRQLGLRSTPGRSSLGLPSNSLVEDGVCNSQFSGPLNEPVKLQEELHVNYEDSKCLLKSGTTGENGSQRSLVKNDTEALMIKKKSKEISKHYSDSMAHFFNDEAMAAETTSPSSIAGNEVSNALAIKDSLGMETNGILDSEVDVNPMEKRSGDKEQTTSRLVTLEKRTRSLSPSAEFEDQNKRPAVICDFFSKGWCIRGSSCTFLHIKNKTVNAKEQLEGDAAAANFSKRDQFDEGLKNITEKPKFPGFPDLMASSIGNSAAFSCQFSSERILALENGESQRLHRLDDKHKSLSLQREDLSQGFHSDTQQFPSSKDDHGVSSSKNVGIENLRRSWPASDYGSYASPINRGSSPSFQSRLLPELRYSSSFSSVTSSNNHRENSFSYLSSLDNLTYIRDQFVQGTSLDGSLSSSVMLPSQQISAWKGPSFSFSSSLNTSPFGSQKLSHNDRNYHASRSLRQSASLLFGSDRETSLLTSVSRDPLHYAEHKAKISSNDWEPSIPFRPSFSVTHTMASSPGSQYDPVRDSIDLSTTGYRLPFKFSFVTQERSNLNSSHQSIYDNSLSKTLGSECHNDKSTVSLHGRFHENVLDKNCSTPGKVMGGTCVVSGQKGTMPKEENASSSGHLSDVPNTSKIDVDRDSRHEYDAPRHKQDFKVDRVRQKNEMDVDQKTDGESRVLRHFRAALIDFVKELLRPTWREGHLSKDAHNTIAKKAVEKVLRTLQPHQIPTTVESTRQYLSSSQPKIAKLVEGYCTKYGKS</sequence>
<dbReference type="Pfam" id="PF00642">
    <property type="entry name" value="zf-CCCH"/>
    <property type="match status" value="1"/>
</dbReference>
<keyword evidence="8" id="KW-1185">Reference proteome</keyword>
<feature type="zinc finger region" description="C3H1-type" evidence="4">
    <location>
        <begin position="283"/>
        <end position="310"/>
    </location>
</feature>
<dbReference type="Proteomes" id="UP001174677">
    <property type="component" value="Chromosome 18"/>
</dbReference>
<dbReference type="InterPro" id="IPR036855">
    <property type="entry name" value="Znf_CCCH_sf"/>
</dbReference>
<dbReference type="SMART" id="SM00356">
    <property type="entry name" value="ZnF_C3H1"/>
    <property type="match status" value="1"/>
</dbReference>
<evidence type="ECO:0000313" key="8">
    <source>
        <dbReference type="Proteomes" id="UP001174677"/>
    </source>
</evidence>
<evidence type="ECO:0000256" key="1">
    <source>
        <dbReference type="ARBA" id="ARBA00022723"/>
    </source>
</evidence>
<dbReference type="PANTHER" id="PTHR36886">
    <property type="entry name" value="PROTEIN FRIGIDA-ESSENTIAL 1"/>
    <property type="match status" value="1"/>
</dbReference>
<feature type="compositionally biased region" description="Polar residues" evidence="5">
    <location>
        <begin position="111"/>
        <end position="121"/>
    </location>
</feature>
<comment type="caution">
    <text evidence="7">The sequence shown here is derived from an EMBL/GenBank/DDBJ whole genome shotgun (WGS) entry which is preliminary data.</text>
</comment>
<feature type="region of interest" description="Disordered" evidence="5">
    <location>
        <begin position="1"/>
        <end position="121"/>
    </location>
</feature>
<evidence type="ECO:0000313" key="7">
    <source>
        <dbReference type="EMBL" id="KAJ9136137.1"/>
    </source>
</evidence>
<feature type="compositionally biased region" description="Polar residues" evidence="5">
    <location>
        <begin position="719"/>
        <end position="733"/>
    </location>
</feature>